<proteinExistence type="predicted"/>
<sequence>MSKSKMYPKEGLSSEMSRRSGRRRVVSLWGIPMFRSEGRRNHEHLNPPPAYHSSE</sequence>
<feature type="compositionally biased region" description="Pro residues" evidence="1">
    <location>
        <begin position="46"/>
        <end position="55"/>
    </location>
</feature>
<evidence type="ECO:0000313" key="2">
    <source>
        <dbReference type="EMBL" id="KAF3509658.1"/>
    </source>
</evidence>
<gene>
    <name evidence="2" type="ORF">F2Q69_00002365</name>
</gene>
<evidence type="ECO:0000313" key="3">
    <source>
        <dbReference type="Proteomes" id="UP000712600"/>
    </source>
</evidence>
<accession>A0A8S9NXH5</accession>
<dbReference type="EMBL" id="QGKX02001521">
    <property type="protein sequence ID" value="KAF3509658.1"/>
    <property type="molecule type" value="Genomic_DNA"/>
</dbReference>
<name>A0A8S9NXH5_BRACR</name>
<protein>
    <submittedName>
        <fullName evidence="2">Uncharacterized protein</fullName>
    </submittedName>
</protein>
<feature type="region of interest" description="Disordered" evidence="1">
    <location>
        <begin position="36"/>
        <end position="55"/>
    </location>
</feature>
<organism evidence="2 3">
    <name type="scientific">Brassica cretica</name>
    <name type="common">Mustard</name>
    <dbReference type="NCBI Taxonomy" id="69181"/>
    <lineage>
        <taxon>Eukaryota</taxon>
        <taxon>Viridiplantae</taxon>
        <taxon>Streptophyta</taxon>
        <taxon>Embryophyta</taxon>
        <taxon>Tracheophyta</taxon>
        <taxon>Spermatophyta</taxon>
        <taxon>Magnoliopsida</taxon>
        <taxon>eudicotyledons</taxon>
        <taxon>Gunneridae</taxon>
        <taxon>Pentapetalae</taxon>
        <taxon>rosids</taxon>
        <taxon>malvids</taxon>
        <taxon>Brassicales</taxon>
        <taxon>Brassicaceae</taxon>
        <taxon>Brassiceae</taxon>
        <taxon>Brassica</taxon>
    </lineage>
</organism>
<dbReference type="AlphaFoldDB" id="A0A8S9NXH5"/>
<dbReference type="Proteomes" id="UP000712600">
    <property type="component" value="Unassembled WGS sequence"/>
</dbReference>
<comment type="caution">
    <text evidence="2">The sequence shown here is derived from an EMBL/GenBank/DDBJ whole genome shotgun (WGS) entry which is preliminary data.</text>
</comment>
<evidence type="ECO:0000256" key="1">
    <source>
        <dbReference type="SAM" id="MobiDB-lite"/>
    </source>
</evidence>
<feature type="compositionally biased region" description="Basic and acidic residues" evidence="1">
    <location>
        <begin position="36"/>
        <end position="45"/>
    </location>
</feature>
<feature type="region of interest" description="Disordered" evidence="1">
    <location>
        <begin position="1"/>
        <end position="21"/>
    </location>
</feature>
<reference evidence="2" key="1">
    <citation type="submission" date="2019-12" db="EMBL/GenBank/DDBJ databases">
        <title>Genome sequencing and annotation of Brassica cretica.</title>
        <authorList>
            <person name="Studholme D.J."/>
            <person name="Sarris P."/>
        </authorList>
    </citation>
    <scope>NUCLEOTIDE SEQUENCE</scope>
    <source>
        <strain evidence="2">PFS-109/04</strain>
        <tissue evidence="2">Leaf</tissue>
    </source>
</reference>